<evidence type="ECO:0000256" key="2">
    <source>
        <dbReference type="ARBA" id="ARBA00023125"/>
    </source>
</evidence>
<evidence type="ECO:0000259" key="5">
    <source>
        <dbReference type="PROSITE" id="PS50977"/>
    </source>
</evidence>
<evidence type="ECO:0000256" key="3">
    <source>
        <dbReference type="ARBA" id="ARBA00023163"/>
    </source>
</evidence>
<feature type="DNA-binding region" description="H-T-H motif" evidence="4">
    <location>
        <begin position="35"/>
        <end position="54"/>
    </location>
</feature>
<comment type="caution">
    <text evidence="6">The sequence shown here is derived from an EMBL/GenBank/DDBJ whole genome shotgun (WGS) entry which is preliminary data.</text>
</comment>
<dbReference type="PROSITE" id="PS50977">
    <property type="entry name" value="HTH_TETR_2"/>
    <property type="match status" value="1"/>
</dbReference>
<keyword evidence="3" id="KW-0804">Transcription</keyword>
<dbReference type="GO" id="GO:0003700">
    <property type="term" value="F:DNA-binding transcription factor activity"/>
    <property type="evidence" value="ECO:0007669"/>
    <property type="project" value="TreeGrafter"/>
</dbReference>
<reference evidence="6 7" key="1">
    <citation type="submission" date="2018-03" db="EMBL/GenBank/DDBJ databases">
        <title>Genomic Encyclopedia of Type Strains, Phase III (KMG-III): the genomes of soil and plant-associated and newly described type strains.</title>
        <authorList>
            <person name="Whitman W."/>
        </authorList>
    </citation>
    <scope>NUCLEOTIDE SEQUENCE [LARGE SCALE GENOMIC DNA]</scope>
    <source>
        <strain evidence="6 7">CGMCC 4.7067</strain>
    </source>
</reference>
<dbReference type="InterPro" id="IPR036271">
    <property type="entry name" value="Tet_transcr_reg_TetR-rel_C_sf"/>
</dbReference>
<dbReference type="InterPro" id="IPR050109">
    <property type="entry name" value="HTH-type_TetR-like_transc_reg"/>
</dbReference>
<dbReference type="PRINTS" id="PR00455">
    <property type="entry name" value="HTHTETR"/>
</dbReference>
<gene>
    <name evidence="6" type="ORF">B0I28_103520</name>
</gene>
<dbReference type="InterPro" id="IPR001647">
    <property type="entry name" value="HTH_TetR"/>
</dbReference>
<protein>
    <submittedName>
        <fullName evidence="6">TetR family transcriptional regulator</fullName>
    </submittedName>
</protein>
<evidence type="ECO:0000256" key="4">
    <source>
        <dbReference type="PROSITE-ProRule" id="PRU00335"/>
    </source>
</evidence>
<dbReference type="Gene3D" id="1.10.357.10">
    <property type="entry name" value="Tetracycline Repressor, domain 2"/>
    <property type="match status" value="1"/>
</dbReference>
<accession>A0A2T0UQ65</accession>
<feature type="domain" description="HTH tetR-type" evidence="5">
    <location>
        <begin position="12"/>
        <end position="72"/>
    </location>
</feature>
<dbReference type="AlphaFoldDB" id="A0A2T0UQ65"/>
<keyword evidence="1" id="KW-0805">Transcription regulation</keyword>
<dbReference type="SUPFAM" id="SSF48498">
    <property type="entry name" value="Tetracyclin repressor-like, C-terminal domain"/>
    <property type="match status" value="1"/>
</dbReference>
<dbReference type="PANTHER" id="PTHR30055:SF234">
    <property type="entry name" value="HTH-TYPE TRANSCRIPTIONAL REGULATOR BETI"/>
    <property type="match status" value="1"/>
</dbReference>
<dbReference type="Pfam" id="PF00440">
    <property type="entry name" value="TetR_N"/>
    <property type="match status" value="1"/>
</dbReference>
<name>A0A2T0UQ65_9ACTN</name>
<organism evidence="6 7">
    <name type="scientific">Glycomyces artemisiae</name>
    <dbReference type="NCBI Taxonomy" id="1076443"/>
    <lineage>
        <taxon>Bacteria</taxon>
        <taxon>Bacillati</taxon>
        <taxon>Actinomycetota</taxon>
        <taxon>Actinomycetes</taxon>
        <taxon>Glycomycetales</taxon>
        <taxon>Glycomycetaceae</taxon>
        <taxon>Glycomyces</taxon>
    </lineage>
</organism>
<dbReference type="InterPro" id="IPR009057">
    <property type="entry name" value="Homeodomain-like_sf"/>
</dbReference>
<sequence>MAGRRGPYGKSQVKRELLGRSALRLIQEKGHREVTVAEIAADAGVSEPTVFYHFPSKEGLLIAALQQFDDDHIRPEGGEAGAVADMGPRAQAGVRRTHHARLFAEMAGAATDPEHPANEYFRNRHQRSIRVVSTDIARLQGLGIVPEGVEPAEAARRILAAWSGLQLQWQHGPEFDIRGALEAVVDAVLGLTPERRAALERDFAAGPGSDREAEIT</sequence>
<dbReference type="SUPFAM" id="SSF46689">
    <property type="entry name" value="Homeodomain-like"/>
    <property type="match status" value="1"/>
</dbReference>
<evidence type="ECO:0000313" key="6">
    <source>
        <dbReference type="EMBL" id="PRY60046.1"/>
    </source>
</evidence>
<proteinExistence type="predicted"/>
<evidence type="ECO:0000256" key="1">
    <source>
        <dbReference type="ARBA" id="ARBA00023015"/>
    </source>
</evidence>
<dbReference type="Proteomes" id="UP000238176">
    <property type="component" value="Unassembled WGS sequence"/>
</dbReference>
<evidence type="ECO:0000313" key="7">
    <source>
        <dbReference type="Proteomes" id="UP000238176"/>
    </source>
</evidence>
<dbReference type="EMBL" id="PVTJ01000003">
    <property type="protein sequence ID" value="PRY60046.1"/>
    <property type="molecule type" value="Genomic_DNA"/>
</dbReference>
<dbReference type="GO" id="GO:0000976">
    <property type="term" value="F:transcription cis-regulatory region binding"/>
    <property type="evidence" value="ECO:0007669"/>
    <property type="project" value="TreeGrafter"/>
</dbReference>
<dbReference type="PANTHER" id="PTHR30055">
    <property type="entry name" value="HTH-TYPE TRANSCRIPTIONAL REGULATOR RUTR"/>
    <property type="match status" value="1"/>
</dbReference>
<keyword evidence="7" id="KW-1185">Reference proteome</keyword>
<dbReference type="RefSeq" id="WP_181245751.1">
    <property type="nucleotide sequence ID" value="NZ_PVTJ01000003.1"/>
</dbReference>
<keyword evidence="2 4" id="KW-0238">DNA-binding</keyword>